<feature type="domain" description="Calcineurin-like phosphoesterase" evidence="1">
    <location>
        <begin position="1"/>
        <end position="170"/>
    </location>
</feature>
<dbReference type="InterPro" id="IPR029052">
    <property type="entry name" value="Metallo-depent_PP-like"/>
</dbReference>
<reference evidence="2 3" key="1">
    <citation type="submission" date="2018-03" db="EMBL/GenBank/DDBJ databases">
        <title>Genomic Encyclopedia of Archaeal and Bacterial Type Strains, Phase II (KMG-II): from individual species to whole genera.</title>
        <authorList>
            <person name="Goeker M."/>
        </authorList>
    </citation>
    <scope>NUCLEOTIDE SEQUENCE [LARGE SCALE GENOMIC DNA]</scope>
    <source>
        <strain evidence="2 3">DSM 100214</strain>
    </source>
</reference>
<proteinExistence type="predicted"/>
<dbReference type="Gene3D" id="3.60.21.10">
    <property type="match status" value="1"/>
</dbReference>
<dbReference type="AlphaFoldDB" id="A0A2V3PSA1"/>
<dbReference type="OrthoDB" id="332939at2"/>
<organism evidence="2 3">
    <name type="scientific">Dysgonomonas alginatilytica</name>
    <dbReference type="NCBI Taxonomy" id="1605892"/>
    <lineage>
        <taxon>Bacteria</taxon>
        <taxon>Pseudomonadati</taxon>
        <taxon>Bacteroidota</taxon>
        <taxon>Bacteroidia</taxon>
        <taxon>Bacteroidales</taxon>
        <taxon>Dysgonomonadaceae</taxon>
        <taxon>Dysgonomonas</taxon>
    </lineage>
</organism>
<dbReference type="InterPro" id="IPR004843">
    <property type="entry name" value="Calcineurin-like_PHP"/>
</dbReference>
<dbReference type="PANTHER" id="PTHR12905">
    <property type="entry name" value="METALLOPHOSPHOESTERASE"/>
    <property type="match status" value="1"/>
</dbReference>
<dbReference type="SUPFAM" id="SSF56300">
    <property type="entry name" value="Metallo-dependent phosphatases"/>
    <property type="match status" value="1"/>
</dbReference>
<dbReference type="Pfam" id="PF00149">
    <property type="entry name" value="Metallophos"/>
    <property type="match status" value="1"/>
</dbReference>
<dbReference type="RefSeq" id="WP_110311857.1">
    <property type="nucleotide sequence ID" value="NZ_QICL01000025.1"/>
</dbReference>
<evidence type="ECO:0000313" key="2">
    <source>
        <dbReference type="EMBL" id="PXV61237.1"/>
    </source>
</evidence>
<gene>
    <name evidence="2" type="ORF">CLV62_12570</name>
</gene>
<dbReference type="PANTHER" id="PTHR12905:SF0">
    <property type="entry name" value="CALCINEURIN-LIKE PHOSPHOESTERASE DOMAIN-CONTAINING PROTEIN"/>
    <property type="match status" value="1"/>
</dbReference>
<dbReference type="Proteomes" id="UP000247973">
    <property type="component" value="Unassembled WGS sequence"/>
</dbReference>
<dbReference type="EMBL" id="QICL01000025">
    <property type="protein sequence ID" value="PXV61237.1"/>
    <property type="molecule type" value="Genomic_DNA"/>
</dbReference>
<protein>
    <submittedName>
        <fullName evidence="2">Icc-related predicted phosphoesterase</fullName>
    </submittedName>
</protein>
<sequence>MRILFMSDTHGKHHELQNLPQADMLIHAGDITWGGTVEEVTDFVEWFGSLDYKYKIFIGGNHDFCLEEKETETIQRFLPKNCFYLCNSGVTIENIKIWGIPFFLSDDINGFLPQQIAEIPFNTDILITHNPPLGILDKSTLGANMGDEDLQQRVKKNKPQYHLFGHIHECYGLQKATSTTFINGSVLDENYNLVNEPIVLDL</sequence>
<accession>A0A2V3PSA1</accession>
<keyword evidence="3" id="KW-1185">Reference proteome</keyword>
<dbReference type="CDD" id="cd07379">
    <property type="entry name" value="MPP_239FB"/>
    <property type="match status" value="1"/>
</dbReference>
<name>A0A2V3PSA1_9BACT</name>
<comment type="caution">
    <text evidence="2">The sequence shown here is derived from an EMBL/GenBank/DDBJ whole genome shotgun (WGS) entry which is preliminary data.</text>
</comment>
<dbReference type="InterPro" id="IPR051693">
    <property type="entry name" value="UPF0046_metallophosphoest"/>
</dbReference>
<dbReference type="GO" id="GO:0016787">
    <property type="term" value="F:hydrolase activity"/>
    <property type="evidence" value="ECO:0007669"/>
    <property type="project" value="InterPro"/>
</dbReference>
<evidence type="ECO:0000313" key="3">
    <source>
        <dbReference type="Proteomes" id="UP000247973"/>
    </source>
</evidence>
<evidence type="ECO:0000259" key="1">
    <source>
        <dbReference type="Pfam" id="PF00149"/>
    </source>
</evidence>